<dbReference type="InterPro" id="IPR043826">
    <property type="entry name" value="DUF5803"/>
</dbReference>
<name>A0AA96VBN7_9EURY</name>
<protein>
    <submittedName>
        <fullName evidence="2">Uncharacterized protein</fullName>
    </submittedName>
</protein>
<evidence type="ECO:0000256" key="1">
    <source>
        <dbReference type="SAM" id="Phobius"/>
    </source>
</evidence>
<evidence type="ECO:0000313" key="2">
    <source>
        <dbReference type="EMBL" id="WNY29245.1"/>
    </source>
</evidence>
<evidence type="ECO:0000313" key="3">
    <source>
        <dbReference type="Proteomes" id="UP001302662"/>
    </source>
</evidence>
<keyword evidence="1" id="KW-0812">Transmembrane</keyword>
<dbReference type="AlphaFoldDB" id="A0AA96VBN7"/>
<dbReference type="Pfam" id="PF19119">
    <property type="entry name" value="DUF5803"/>
    <property type="match status" value="1"/>
</dbReference>
<accession>A0AA96VBN7</accession>
<dbReference type="KEGG" id="mees:MmiEs2_14700"/>
<sequence>MNRILFSFMKKGLFPFLIFVFLIVAVSLSGCLTSLTGDSNNSTEAANASDVFEIYEPNIFVPTIQGQQKIVESGTYFVDSKSSAVRVIRLVDNQKTVSLLHDSSMFSFEAPEFTEIYFITADDFSATQEGIDLLLENPVLVSPGYELKNVKRAPVMEFKENFTGVLVYTFCPNMNSTSIVVNDGADAIQIILPDGLMTGNRIVGTASPKPDSFEEDEIGRHVLKWNNPIGAVSVNYYNEKAPLYLLISFAALAGAIILVYLRYRYQVKKLHKITELVDDETSGFRERKLN</sequence>
<gene>
    <name evidence="2" type="ORF">MmiEs2_14700</name>
</gene>
<proteinExistence type="predicted"/>
<feature type="transmembrane region" description="Helical" evidence="1">
    <location>
        <begin position="243"/>
        <end position="263"/>
    </location>
</feature>
<reference evidence="2 3" key="1">
    <citation type="submission" date="2023-07" db="EMBL/GenBank/DDBJ databases">
        <title>Closed genome sequence of Methanimicrococcus sp. Es2.</title>
        <authorList>
            <person name="Protasov E."/>
            <person name="Platt K."/>
            <person name="Reeh H."/>
            <person name="Poehlein A."/>
            <person name="Daniel R."/>
            <person name="Brune A."/>
        </authorList>
    </citation>
    <scope>NUCLEOTIDE SEQUENCE [LARGE SCALE GENOMIC DNA]</scope>
    <source>
        <strain evidence="2 3">Es2</strain>
    </source>
</reference>
<organism evidence="2 3">
    <name type="scientific">Methanimicrococcus stummii</name>
    <dbReference type="NCBI Taxonomy" id="3028294"/>
    <lineage>
        <taxon>Archaea</taxon>
        <taxon>Methanobacteriati</taxon>
        <taxon>Methanobacteriota</taxon>
        <taxon>Stenosarchaea group</taxon>
        <taxon>Methanomicrobia</taxon>
        <taxon>Methanosarcinales</taxon>
        <taxon>Methanosarcinaceae</taxon>
        <taxon>Methanimicrococcus</taxon>
    </lineage>
</organism>
<keyword evidence="1" id="KW-0472">Membrane</keyword>
<dbReference type="Proteomes" id="UP001302662">
    <property type="component" value="Chromosome"/>
</dbReference>
<keyword evidence="3" id="KW-1185">Reference proteome</keyword>
<dbReference type="EMBL" id="CP131062">
    <property type="protein sequence ID" value="WNY29245.1"/>
    <property type="molecule type" value="Genomic_DNA"/>
</dbReference>
<keyword evidence="1" id="KW-1133">Transmembrane helix</keyword>
<dbReference type="PROSITE" id="PS51257">
    <property type="entry name" value="PROKAR_LIPOPROTEIN"/>
    <property type="match status" value="1"/>
</dbReference>